<feature type="domain" description="Rhodanese" evidence="1">
    <location>
        <begin position="61"/>
        <end position="144"/>
    </location>
</feature>
<comment type="caution">
    <text evidence="2">The sequence shown here is derived from an EMBL/GenBank/DDBJ whole genome shotgun (WGS) entry which is preliminary data.</text>
</comment>
<dbReference type="PROSITE" id="PS50206">
    <property type="entry name" value="RHODANESE_3"/>
    <property type="match status" value="1"/>
</dbReference>
<evidence type="ECO:0000259" key="1">
    <source>
        <dbReference type="PROSITE" id="PS50206"/>
    </source>
</evidence>
<dbReference type="RefSeq" id="WP_231002964.1">
    <property type="nucleotide sequence ID" value="NZ_JAJNEC010000004.1"/>
</dbReference>
<gene>
    <name evidence="2" type="ORF">LQ567_04755</name>
</gene>
<evidence type="ECO:0000313" key="2">
    <source>
        <dbReference type="EMBL" id="MCD2422060.1"/>
    </source>
</evidence>
<evidence type="ECO:0000313" key="3">
    <source>
        <dbReference type="Proteomes" id="UP001199816"/>
    </source>
</evidence>
<organism evidence="2 3">
    <name type="scientific">Niabella pedocola</name>
    <dbReference type="NCBI Taxonomy" id="1752077"/>
    <lineage>
        <taxon>Bacteria</taxon>
        <taxon>Pseudomonadati</taxon>
        <taxon>Bacteroidota</taxon>
        <taxon>Chitinophagia</taxon>
        <taxon>Chitinophagales</taxon>
        <taxon>Chitinophagaceae</taxon>
        <taxon>Niabella</taxon>
    </lineage>
</organism>
<proteinExistence type="predicted"/>
<name>A0ABS8PLS6_9BACT</name>
<reference evidence="2 3" key="1">
    <citation type="submission" date="2021-11" db="EMBL/GenBank/DDBJ databases">
        <title>Genomic of Niabella pedocola.</title>
        <authorList>
            <person name="Wu T."/>
        </authorList>
    </citation>
    <scope>NUCLEOTIDE SEQUENCE [LARGE SCALE GENOMIC DNA]</scope>
    <source>
        <strain evidence="2 3">JCM 31011</strain>
    </source>
</reference>
<keyword evidence="3" id="KW-1185">Reference proteome</keyword>
<dbReference type="InterPro" id="IPR036873">
    <property type="entry name" value="Rhodanese-like_dom_sf"/>
</dbReference>
<dbReference type="InterPro" id="IPR001763">
    <property type="entry name" value="Rhodanese-like_dom"/>
</dbReference>
<sequence>MKYIFFLYALFFLLPENTTAQNKKEPWSAAQLMPTQTLAEQINKKQDGHLLILSVGPDALIKGSVNMGPAHDPEQLKKLKSYLKKVPRSREVVLYCGCCPFDRCPNIRPAFQTLTDMGFKKAWLLNIPKNIKTDWLDKQYPVNEE</sequence>
<accession>A0ABS8PLS6</accession>
<dbReference type="EMBL" id="JAJNEC010000004">
    <property type="protein sequence ID" value="MCD2422060.1"/>
    <property type="molecule type" value="Genomic_DNA"/>
</dbReference>
<dbReference type="Proteomes" id="UP001199816">
    <property type="component" value="Unassembled WGS sequence"/>
</dbReference>
<dbReference type="SUPFAM" id="SSF52821">
    <property type="entry name" value="Rhodanese/Cell cycle control phosphatase"/>
    <property type="match status" value="1"/>
</dbReference>
<protein>
    <submittedName>
        <fullName evidence="2">Rhodanese-like domain-containing protein</fullName>
    </submittedName>
</protein>